<keyword evidence="3" id="KW-1185">Reference proteome</keyword>
<dbReference type="Gene3D" id="1.10.132.90">
    <property type="match status" value="1"/>
</dbReference>
<proteinExistence type="predicted"/>
<name>A0A437QE09_9GAMM</name>
<reference evidence="2 3" key="1">
    <citation type="submission" date="2019-01" db="EMBL/GenBank/DDBJ databases">
        <authorList>
            <person name="Chen W.-M."/>
        </authorList>
    </citation>
    <scope>NUCLEOTIDE SEQUENCE [LARGE SCALE GENOMIC DNA]</scope>
    <source>
        <strain evidence="2 3">HPM-16</strain>
    </source>
</reference>
<evidence type="ECO:0000313" key="3">
    <source>
        <dbReference type="Proteomes" id="UP000282818"/>
    </source>
</evidence>
<evidence type="ECO:0000313" key="2">
    <source>
        <dbReference type="EMBL" id="RVU32623.1"/>
    </source>
</evidence>
<dbReference type="Proteomes" id="UP000282818">
    <property type="component" value="Unassembled WGS sequence"/>
</dbReference>
<comment type="caution">
    <text evidence="2">The sequence shown here is derived from an EMBL/GenBank/DDBJ whole genome shotgun (WGS) entry which is preliminary data.</text>
</comment>
<dbReference type="RefSeq" id="WP_127692792.1">
    <property type="nucleotide sequence ID" value="NZ_SACQ01000001.1"/>
</dbReference>
<evidence type="ECO:0000259" key="1">
    <source>
        <dbReference type="Pfam" id="PF18433"/>
    </source>
</evidence>
<accession>A0A437QE09</accession>
<dbReference type="EMBL" id="SACQ01000001">
    <property type="protein sequence ID" value="RVU32623.1"/>
    <property type="molecule type" value="Genomic_DNA"/>
</dbReference>
<gene>
    <name evidence="2" type="ORF">EOE65_02925</name>
</gene>
<protein>
    <recommendedName>
        <fullName evidence="1">DUF5610 domain-containing protein</fullName>
    </recommendedName>
</protein>
<organism evidence="2 3">
    <name type="scientific">Neptunomonas marina</name>
    <dbReference type="NCBI Taxonomy" id="1815562"/>
    <lineage>
        <taxon>Bacteria</taxon>
        <taxon>Pseudomonadati</taxon>
        <taxon>Pseudomonadota</taxon>
        <taxon>Gammaproteobacteria</taxon>
        <taxon>Oceanospirillales</taxon>
        <taxon>Oceanospirillaceae</taxon>
        <taxon>Neptunomonas</taxon>
    </lineage>
</organism>
<sequence length="382" mass="41347">MISTIYSNTSYSSQSLSSTFEEARSGGKSPEAASNDLLLNRLAQNIPGMSAGDMKAMNANDFTPEKVASRISDFVAQGLETARRNGRSEDDIQKMHAAAVEGVKKGFAEAREILDGLGALSEGIAANIDTTEEKTMDALAGLLTPPSEAPSTNSYTRISAAERYSQAETLSLKVRTQDGDEVSINFAQASQYQAAFAAETDGNGNSAALFNVSRSEASQYQFSVQGDLGNDEIDALQNLIKDVNEIANEFFDGDMQKAFEMASEFEMDKTELASMNLKLTQSEQYSSVAKYRGVEGLGNASPQPDKLLGNMAQNMQNAITKPELGFLDNIKNVADEILSNLVEQDSRYRGADNEQKSLFDANLDSMRSILDGLQTAFVQEES</sequence>
<dbReference type="Pfam" id="PF18433">
    <property type="entry name" value="DUF5610"/>
    <property type="match status" value="1"/>
</dbReference>
<dbReference type="InterPro" id="IPR041651">
    <property type="entry name" value="DUF5610"/>
</dbReference>
<feature type="domain" description="DUF5610" evidence="1">
    <location>
        <begin position="35"/>
        <end position="140"/>
    </location>
</feature>
<dbReference type="AlphaFoldDB" id="A0A437QE09"/>